<reference evidence="2" key="1">
    <citation type="journal article" date="2015" name="Genome">
        <title>Whole Genome Sequence of the Non-Microcystin-Producing Microcystis aeruginosa Strain NIES-44.</title>
        <authorList>
            <person name="Okano K."/>
            <person name="Miyata N."/>
            <person name="Ozaki Y."/>
        </authorList>
    </citation>
    <scope>NUCLEOTIDE SEQUENCE [LARGE SCALE GENOMIC DNA]</scope>
    <source>
        <strain evidence="2">NIES-44</strain>
    </source>
</reference>
<evidence type="ECO:0000313" key="1">
    <source>
        <dbReference type="EMBL" id="GAL91159.1"/>
    </source>
</evidence>
<organism evidence="1 2">
    <name type="scientific">Microcystis aeruginosa NIES-44</name>
    <dbReference type="NCBI Taxonomy" id="449439"/>
    <lineage>
        <taxon>Bacteria</taxon>
        <taxon>Bacillati</taxon>
        <taxon>Cyanobacteriota</taxon>
        <taxon>Cyanophyceae</taxon>
        <taxon>Oscillatoriophycideae</taxon>
        <taxon>Chroococcales</taxon>
        <taxon>Microcystaceae</taxon>
        <taxon>Microcystis</taxon>
    </lineage>
</organism>
<dbReference type="AlphaFoldDB" id="A0A0A1VNR1"/>
<dbReference type="EMBL" id="BBPA01000002">
    <property type="protein sequence ID" value="GAL91159.1"/>
    <property type="molecule type" value="Genomic_DNA"/>
</dbReference>
<gene>
    <name evidence="1" type="ORF">N44_00528</name>
</gene>
<accession>A0A0A1VNR1</accession>
<name>A0A0A1VNR1_MICAE</name>
<sequence length="38" mass="4696">MHLPDLLQTWWSNFSARRLKVDENQYRENTEEDELFAI</sequence>
<proteinExistence type="predicted"/>
<protein>
    <submittedName>
        <fullName evidence="1">Uncharacterized protein</fullName>
    </submittedName>
</protein>
<comment type="caution">
    <text evidence="1">The sequence shown here is derived from an EMBL/GenBank/DDBJ whole genome shotgun (WGS) entry which is preliminary data.</text>
</comment>
<dbReference type="Proteomes" id="UP000030321">
    <property type="component" value="Unassembled WGS sequence"/>
</dbReference>
<evidence type="ECO:0000313" key="2">
    <source>
        <dbReference type="Proteomes" id="UP000030321"/>
    </source>
</evidence>